<dbReference type="InterPro" id="IPR034164">
    <property type="entry name" value="Pepsin-like_dom"/>
</dbReference>
<feature type="disulfide bond" evidence="6">
    <location>
        <begin position="392"/>
        <end position="428"/>
    </location>
</feature>
<keyword evidence="9" id="KW-0732">Signal</keyword>
<keyword evidence="12" id="KW-1185">Reference proteome</keyword>
<dbReference type="PANTHER" id="PTHR47966">
    <property type="entry name" value="BETA-SITE APP-CLEAVING ENZYME, ISOFORM A-RELATED"/>
    <property type="match status" value="1"/>
</dbReference>
<evidence type="ECO:0000256" key="3">
    <source>
        <dbReference type="ARBA" id="ARBA00022750"/>
    </source>
</evidence>
<evidence type="ECO:0000256" key="4">
    <source>
        <dbReference type="ARBA" id="ARBA00022801"/>
    </source>
</evidence>
<dbReference type="InterPro" id="IPR021109">
    <property type="entry name" value="Peptidase_aspartic_dom_sf"/>
</dbReference>
<dbReference type="PROSITE" id="PS00141">
    <property type="entry name" value="ASP_PROTEASE"/>
    <property type="match status" value="1"/>
</dbReference>
<keyword evidence="6" id="KW-1015">Disulfide bond</keyword>
<evidence type="ECO:0000313" key="11">
    <source>
        <dbReference type="EMBL" id="SCV69993.1"/>
    </source>
</evidence>
<feature type="chain" id="PRO_5013122240" evidence="9">
    <location>
        <begin position="20"/>
        <end position="673"/>
    </location>
</feature>
<dbReference type="PROSITE" id="PS51767">
    <property type="entry name" value="PEPTIDASE_A1"/>
    <property type="match status" value="1"/>
</dbReference>
<evidence type="ECO:0000313" key="12">
    <source>
        <dbReference type="Proteomes" id="UP000198372"/>
    </source>
</evidence>
<dbReference type="InterPro" id="IPR001461">
    <property type="entry name" value="Aspartic_peptidase_A1"/>
</dbReference>
<accession>A0A238FDA1</accession>
<evidence type="ECO:0000256" key="1">
    <source>
        <dbReference type="ARBA" id="ARBA00007447"/>
    </source>
</evidence>
<dbReference type="AlphaFoldDB" id="A0A238FDA1"/>
<evidence type="ECO:0000256" key="5">
    <source>
        <dbReference type="PIRSR" id="PIRSR601461-1"/>
    </source>
</evidence>
<sequence length="673" mass="68858">MLVSSSLAALVLLTTSALGSSLHGDAQPQQQQQLHRGRKFRLAKRLEPVSIQGVVNMKFVKNDLARSSHKYATASATKIINFSSKNTTAKIRRHMAAVSEAAQAMEKRSIESEQSSKFDKRAPKGTLELTDWIIAFSQCNYSLYVLTGGHDTVYYGSLSIGTPFQSFEIDYDTGSADLWVPGQNNPTKHTKFNDDKSSSFEQSKVKWSVQYGTGSSTGLIVRDRVQLAGYNYATQIFALASASAQVLENLPVDGVMGFAFSSIAFMGSPTMLENLINQGSVSIPAVSFYFKRARDTSSKTSGTVDGGEMCVGCIDSSKYSGYLSYTAVSDQGYWQVPSDGIAVNGVVVSGTSMQAAIDTGTTLIYVPTAVADKLYTSLGAKKYADGSYTVPCAATFQTLGLSFGGKIYNVPLADLFLGYADSSDKSQCSLGITGVDNTNADGETVAIVGVLFLKAVYSVFTYSHNGKPAVGFAQSITSDVGSSSASAAASPTATSPAATSPAAATSSGTATSAGAKNGSSSATATTKSSAASKFVATQQAVSTAAPIVQSASKAVTVKAAAATSAGGSSNSSSGGSSDDGNGEGVIGGFTFSYFDAASTAPAAAAASATESATSTEASPTPVADSASASASPTESVVDSQASTSSSSAASSSITMSGLTAIVSVFLGVLVALA</sequence>
<proteinExistence type="inferred from homology"/>
<evidence type="ECO:0000259" key="10">
    <source>
        <dbReference type="PROSITE" id="PS51767"/>
    </source>
</evidence>
<keyword evidence="2 7" id="KW-0645">Protease</keyword>
<feature type="region of interest" description="Disordered" evidence="8">
    <location>
        <begin position="485"/>
        <end position="522"/>
    </location>
</feature>
<protein>
    <submittedName>
        <fullName evidence="11">BQ2448_1387 protein</fullName>
    </submittedName>
</protein>
<dbReference type="PRINTS" id="PR00792">
    <property type="entry name" value="PEPSIN"/>
</dbReference>
<evidence type="ECO:0000256" key="9">
    <source>
        <dbReference type="SAM" id="SignalP"/>
    </source>
</evidence>
<dbReference type="Proteomes" id="UP000198372">
    <property type="component" value="Unassembled WGS sequence"/>
</dbReference>
<dbReference type="Gene3D" id="2.40.70.10">
    <property type="entry name" value="Acid Proteases"/>
    <property type="match status" value="2"/>
</dbReference>
<feature type="compositionally biased region" description="Low complexity" evidence="8">
    <location>
        <begin position="562"/>
        <end position="579"/>
    </location>
</feature>
<evidence type="ECO:0000256" key="2">
    <source>
        <dbReference type="ARBA" id="ARBA00022670"/>
    </source>
</evidence>
<keyword evidence="4 7" id="KW-0378">Hydrolase</keyword>
<gene>
    <name evidence="11" type="ORF">BQ2448_1387</name>
</gene>
<dbReference type="OrthoDB" id="2747330at2759"/>
<reference evidence="12" key="1">
    <citation type="submission" date="2016-09" db="EMBL/GenBank/DDBJ databases">
        <authorList>
            <person name="Jeantristanb JTB J.-T."/>
            <person name="Ricardo R."/>
        </authorList>
    </citation>
    <scope>NUCLEOTIDE SEQUENCE [LARGE SCALE GENOMIC DNA]</scope>
</reference>
<feature type="region of interest" description="Disordered" evidence="8">
    <location>
        <begin position="611"/>
        <end position="643"/>
    </location>
</feature>
<name>A0A238FDA1_9BASI</name>
<feature type="signal peptide" evidence="9">
    <location>
        <begin position="1"/>
        <end position="19"/>
    </location>
</feature>
<feature type="region of interest" description="Disordered" evidence="8">
    <location>
        <begin position="562"/>
        <end position="581"/>
    </location>
</feature>
<dbReference type="Pfam" id="PF00026">
    <property type="entry name" value="Asp"/>
    <property type="match status" value="1"/>
</dbReference>
<dbReference type="PANTHER" id="PTHR47966:SF51">
    <property type="entry name" value="BETA-SITE APP-CLEAVING ENZYME, ISOFORM A-RELATED"/>
    <property type="match status" value="1"/>
</dbReference>
<dbReference type="InterPro" id="IPR033121">
    <property type="entry name" value="PEPTIDASE_A1"/>
</dbReference>
<dbReference type="GO" id="GO:0006508">
    <property type="term" value="P:proteolysis"/>
    <property type="evidence" value="ECO:0007669"/>
    <property type="project" value="UniProtKB-KW"/>
</dbReference>
<feature type="active site" evidence="5">
    <location>
        <position position="172"/>
    </location>
</feature>
<comment type="similarity">
    <text evidence="1 7">Belongs to the peptidase A1 family.</text>
</comment>
<keyword evidence="3 7" id="KW-0064">Aspartyl protease</keyword>
<organism evidence="11 12">
    <name type="scientific">Microbotryum intermedium</name>
    <dbReference type="NCBI Taxonomy" id="269621"/>
    <lineage>
        <taxon>Eukaryota</taxon>
        <taxon>Fungi</taxon>
        <taxon>Dikarya</taxon>
        <taxon>Basidiomycota</taxon>
        <taxon>Pucciniomycotina</taxon>
        <taxon>Microbotryomycetes</taxon>
        <taxon>Microbotryales</taxon>
        <taxon>Microbotryaceae</taxon>
        <taxon>Microbotryum</taxon>
    </lineage>
</organism>
<dbReference type="SUPFAM" id="SSF50630">
    <property type="entry name" value="Acid proteases"/>
    <property type="match status" value="1"/>
</dbReference>
<evidence type="ECO:0000256" key="7">
    <source>
        <dbReference type="RuleBase" id="RU000454"/>
    </source>
</evidence>
<evidence type="ECO:0000256" key="6">
    <source>
        <dbReference type="PIRSR" id="PIRSR601461-2"/>
    </source>
</evidence>
<feature type="domain" description="Peptidase A1" evidence="10">
    <location>
        <begin position="154"/>
        <end position="473"/>
    </location>
</feature>
<dbReference type="CDD" id="cd05471">
    <property type="entry name" value="pepsin_like"/>
    <property type="match status" value="1"/>
</dbReference>
<dbReference type="FunFam" id="2.40.70.10:FF:000115">
    <property type="entry name" value="Lysosomal aspartic protease"/>
    <property type="match status" value="1"/>
</dbReference>
<feature type="active site" evidence="5">
    <location>
        <position position="358"/>
    </location>
</feature>
<dbReference type="InterPro" id="IPR001969">
    <property type="entry name" value="Aspartic_peptidase_AS"/>
</dbReference>
<dbReference type="GO" id="GO:0004190">
    <property type="term" value="F:aspartic-type endopeptidase activity"/>
    <property type="evidence" value="ECO:0007669"/>
    <property type="project" value="UniProtKB-KW"/>
</dbReference>
<dbReference type="EMBL" id="FMSP01000005">
    <property type="protein sequence ID" value="SCV69993.1"/>
    <property type="molecule type" value="Genomic_DNA"/>
</dbReference>
<evidence type="ECO:0000256" key="8">
    <source>
        <dbReference type="SAM" id="MobiDB-lite"/>
    </source>
</evidence>